<dbReference type="EMBL" id="JAFEUZ010000029">
    <property type="protein sequence ID" value="KAG5473859.1"/>
    <property type="molecule type" value="Genomic_DNA"/>
</dbReference>
<organism evidence="2 3">
    <name type="scientific">Leishmania martiniquensis</name>
    <dbReference type="NCBI Taxonomy" id="1580590"/>
    <lineage>
        <taxon>Eukaryota</taxon>
        <taxon>Discoba</taxon>
        <taxon>Euglenozoa</taxon>
        <taxon>Kinetoplastea</taxon>
        <taxon>Metakinetoplastina</taxon>
        <taxon>Trypanosomatida</taxon>
        <taxon>Trypanosomatidae</taxon>
        <taxon>Leishmaniinae</taxon>
        <taxon>Leishmania</taxon>
    </lineage>
</organism>
<comment type="caution">
    <text evidence="2">The sequence shown here is derived from an EMBL/GenBank/DDBJ whole genome shotgun (WGS) entry which is preliminary data.</text>
</comment>
<dbReference type="Proteomes" id="UP000673552">
    <property type="component" value="Unassembled WGS sequence"/>
</dbReference>
<protein>
    <submittedName>
        <fullName evidence="2">Uncharacterized protein</fullName>
    </submittedName>
</protein>
<evidence type="ECO:0000313" key="3">
    <source>
        <dbReference type="Proteomes" id="UP000673552"/>
    </source>
</evidence>
<proteinExistence type="predicted"/>
<dbReference type="KEGG" id="lmat:92514510"/>
<reference evidence="3" key="2">
    <citation type="journal article" date="2021" name="Sci. Data">
        <title>Chromosome-scale genome sequencing, assembly and annotation of six genomes from subfamily Leishmaniinae.</title>
        <authorList>
            <person name="Almutairi H."/>
            <person name="Urbaniak M.D."/>
            <person name="Bates M.D."/>
            <person name="Jariyapan N."/>
            <person name="Kwakye-Nuako G."/>
            <person name="Thomaz Soccol V."/>
            <person name="Al-Salem W.S."/>
            <person name="Dillon R.J."/>
            <person name="Bates P.A."/>
            <person name="Gatherer D."/>
        </authorList>
    </citation>
    <scope>NUCLEOTIDE SEQUENCE [LARGE SCALE GENOMIC DNA]</scope>
</reference>
<accession>A0A836GK96</accession>
<name>A0A836GK96_9TRYP</name>
<feature type="region of interest" description="Disordered" evidence="1">
    <location>
        <begin position="349"/>
        <end position="390"/>
    </location>
</feature>
<reference evidence="3" key="1">
    <citation type="journal article" date="2021" name="Microbiol. Resour. Announc.">
        <title>LGAAP: Leishmaniinae Genome Assembly and Annotation Pipeline.</title>
        <authorList>
            <person name="Almutairi H."/>
            <person name="Urbaniak M.D."/>
            <person name="Bates M.D."/>
            <person name="Jariyapan N."/>
            <person name="Kwakye-Nuako G."/>
            <person name="Thomaz-Soccol V."/>
            <person name="Al-Salem W.S."/>
            <person name="Dillon R.J."/>
            <person name="Bates P.A."/>
            <person name="Gatherer D."/>
        </authorList>
    </citation>
    <scope>NUCLEOTIDE SEQUENCE [LARGE SCALE GENOMIC DNA]</scope>
</reference>
<dbReference type="OrthoDB" id="267580at2759"/>
<feature type="compositionally biased region" description="Polar residues" evidence="1">
    <location>
        <begin position="42"/>
        <end position="57"/>
    </location>
</feature>
<feature type="region of interest" description="Disordered" evidence="1">
    <location>
        <begin position="42"/>
        <end position="73"/>
    </location>
</feature>
<feature type="region of interest" description="Disordered" evidence="1">
    <location>
        <begin position="126"/>
        <end position="160"/>
    </location>
</feature>
<gene>
    <name evidence="2" type="ORF">LSCM1_04493</name>
</gene>
<dbReference type="RefSeq" id="XP_067177093.1">
    <property type="nucleotide sequence ID" value="XM_067321998.1"/>
</dbReference>
<keyword evidence="3" id="KW-1185">Reference proteome</keyword>
<evidence type="ECO:0000313" key="2">
    <source>
        <dbReference type="EMBL" id="KAG5473859.1"/>
    </source>
</evidence>
<feature type="compositionally biased region" description="Polar residues" evidence="1">
    <location>
        <begin position="137"/>
        <end position="152"/>
    </location>
</feature>
<sequence length="536" mass="56764">MSTHKAVTSHPDATASASLRTTSLLPSAASLATVLLDAPTSGTNRFAPQSNSGSSHGKTPGNHHAQAAAEATLASSRTGAKAAARIISSALLDVSFDSRVFAANDAATSTEIQRLGIRLQELHHEHNTSGVARQASALLSSATSDPMSTSKGPSEVLPGVPVKLLEPPPLPESVEALYSKPGIERRHVYDETMKFVHLIREMNEERAVEHAGHRWFRWKELPPNKEDSGGCGALGAAAVTVNHTMPPTVAERALSGASEHEGVPVGGLVDNLHRRPLLRLRDRISTHVRWMPYEMRNTDLRPGCFAMSACFCGFQAAETLAGGAEAVHLREHLSDADIDLATSHSQHLLKRGVSSSTTPTVADTPPLPSVAPLTGRPSHHGTDADKESTNCFEDSNGPLSSSAGTITSTNAPSISSDSLSFCPGHVAHRPVSILMPGKGKQSVSTTCSSSGRRNLLEPLQVEVPVTVATRPAAAKPVAACLPPSGTQCPTDDGCADESGRRRIIDADVPHRKQLAKRALEDNKLFFELSLRKKSVS</sequence>
<evidence type="ECO:0000256" key="1">
    <source>
        <dbReference type="SAM" id="MobiDB-lite"/>
    </source>
</evidence>
<dbReference type="GeneID" id="92514510"/>
<dbReference type="AlphaFoldDB" id="A0A836GK96"/>